<reference evidence="2" key="1">
    <citation type="journal article" date="2023" name="Front. Plant Sci.">
        <title>Chromosomal-level genome assembly of Melastoma candidum provides insights into trichome evolution.</title>
        <authorList>
            <person name="Zhong Y."/>
            <person name="Wu W."/>
            <person name="Sun C."/>
            <person name="Zou P."/>
            <person name="Liu Y."/>
            <person name="Dai S."/>
            <person name="Zhou R."/>
        </authorList>
    </citation>
    <scope>NUCLEOTIDE SEQUENCE [LARGE SCALE GENOMIC DNA]</scope>
</reference>
<keyword evidence="2" id="KW-1185">Reference proteome</keyword>
<dbReference type="Proteomes" id="UP001057402">
    <property type="component" value="Chromosome 2"/>
</dbReference>
<comment type="caution">
    <text evidence="1">The sequence shown here is derived from an EMBL/GenBank/DDBJ whole genome shotgun (WGS) entry which is preliminary data.</text>
</comment>
<organism evidence="1 2">
    <name type="scientific">Melastoma candidum</name>
    <dbReference type="NCBI Taxonomy" id="119954"/>
    <lineage>
        <taxon>Eukaryota</taxon>
        <taxon>Viridiplantae</taxon>
        <taxon>Streptophyta</taxon>
        <taxon>Embryophyta</taxon>
        <taxon>Tracheophyta</taxon>
        <taxon>Spermatophyta</taxon>
        <taxon>Magnoliopsida</taxon>
        <taxon>eudicotyledons</taxon>
        <taxon>Gunneridae</taxon>
        <taxon>Pentapetalae</taxon>
        <taxon>rosids</taxon>
        <taxon>malvids</taxon>
        <taxon>Myrtales</taxon>
        <taxon>Melastomataceae</taxon>
        <taxon>Melastomatoideae</taxon>
        <taxon>Melastomateae</taxon>
        <taxon>Melastoma</taxon>
    </lineage>
</organism>
<protein>
    <submittedName>
        <fullName evidence="1">Uncharacterized protein</fullName>
    </submittedName>
</protein>
<evidence type="ECO:0000313" key="1">
    <source>
        <dbReference type="EMBL" id="KAI4384962.1"/>
    </source>
</evidence>
<dbReference type="EMBL" id="CM042881">
    <property type="protein sequence ID" value="KAI4384962.1"/>
    <property type="molecule type" value="Genomic_DNA"/>
</dbReference>
<accession>A0ACB9S2P3</accession>
<name>A0ACB9S2P3_9MYRT</name>
<sequence length="191" mass="20212">MSSYKALAFTLQVFLLLVVRLQSSMATIPPVLCPPPPPPSQPTMYVVYSPSITAANGTVPPNATRVPVAGIQGMPFNLKQFGTVFVIDDNITATPDPTTVIGVIQGTITVTSFDGSYIQFSVTFIFNSGPYANATLVVLGATDGRLTTLTAPVVGGTNAFLYATGFVTAEILYSQGSLTLEKITIVYKIRP</sequence>
<proteinExistence type="predicted"/>
<evidence type="ECO:0000313" key="2">
    <source>
        <dbReference type="Proteomes" id="UP001057402"/>
    </source>
</evidence>
<gene>
    <name evidence="1" type="ORF">MLD38_003043</name>
</gene>